<sequence length="73" mass="7673">MKTGRLILVVLVAGALSACAGLPIVSGGASFSGKDAVQTINMIRNTSRITMPGIEEEISNGMKNVFGYHKNVH</sequence>
<organism evidence="1">
    <name type="scientific">marine metagenome</name>
    <dbReference type="NCBI Taxonomy" id="408172"/>
    <lineage>
        <taxon>unclassified sequences</taxon>
        <taxon>metagenomes</taxon>
        <taxon>ecological metagenomes</taxon>
    </lineage>
</organism>
<dbReference type="AlphaFoldDB" id="A0A381T5N9"/>
<evidence type="ECO:0000313" key="1">
    <source>
        <dbReference type="EMBL" id="SVA11485.1"/>
    </source>
</evidence>
<proteinExistence type="predicted"/>
<accession>A0A381T5N9</accession>
<dbReference type="PROSITE" id="PS51257">
    <property type="entry name" value="PROKAR_LIPOPROTEIN"/>
    <property type="match status" value="1"/>
</dbReference>
<reference evidence="1" key="1">
    <citation type="submission" date="2018-05" db="EMBL/GenBank/DDBJ databases">
        <authorList>
            <person name="Lanie J.A."/>
            <person name="Ng W.-L."/>
            <person name="Kazmierczak K.M."/>
            <person name="Andrzejewski T.M."/>
            <person name="Davidsen T.M."/>
            <person name="Wayne K.J."/>
            <person name="Tettelin H."/>
            <person name="Glass J.I."/>
            <person name="Rusch D."/>
            <person name="Podicherti R."/>
            <person name="Tsui H.-C.T."/>
            <person name="Winkler M.E."/>
        </authorList>
    </citation>
    <scope>NUCLEOTIDE SEQUENCE</scope>
</reference>
<name>A0A381T5N9_9ZZZZ</name>
<gene>
    <name evidence="1" type="ORF">METZ01_LOCUS64339</name>
</gene>
<protein>
    <submittedName>
        <fullName evidence="1">Uncharacterized protein</fullName>
    </submittedName>
</protein>
<dbReference type="EMBL" id="UINC01004062">
    <property type="protein sequence ID" value="SVA11485.1"/>
    <property type="molecule type" value="Genomic_DNA"/>
</dbReference>